<dbReference type="GO" id="GO:0004190">
    <property type="term" value="F:aspartic-type endopeptidase activity"/>
    <property type="evidence" value="ECO:0007669"/>
    <property type="project" value="UniProtKB-EC"/>
</dbReference>
<sequence length="282" mass="31793">MINIKLNNNLVMLYSKILFSCTSIFFGLIFGSFLNVVIYRLPNNQSILTPRSFCPKCNKKLSWHENIPIYSWIKLKGKCSNCDKAISTKYPLTELATGMLFLFSFNAIPKDIYFENFAFNLFFSWALILILLSISIIDYEFLWIPNSIIMIGFLFGLASSIFSAIVNDQNIVIQLFVNLISGILGFLIIILIMKSGELVFKKPSMGLGDAKLAGMIGFWIGLPGVIISIWLSFIISGLFVILGLATKKIKKGQLIPFGPFLSISGFLIWLFGEDIFLKIIFQ</sequence>
<feature type="transmembrane region" description="Helical" evidence="7">
    <location>
        <begin position="17"/>
        <end position="41"/>
    </location>
</feature>
<dbReference type="InterPro" id="IPR010627">
    <property type="entry name" value="Prepilin_pept_A24_N"/>
</dbReference>
<feature type="transmembrane region" description="Helical" evidence="7">
    <location>
        <begin position="254"/>
        <end position="272"/>
    </location>
</feature>
<feature type="transmembrane region" description="Helical" evidence="7">
    <location>
        <begin position="117"/>
        <end position="137"/>
    </location>
</feature>
<dbReference type="OrthoDB" id="9789291at2"/>
<evidence type="ECO:0000256" key="4">
    <source>
        <dbReference type="ARBA" id="ARBA00022692"/>
    </source>
</evidence>
<evidence type="ECO:0000256" key="3">
    <source>
        <dbReference type="ARBA" id="ARBA00022475"/>
    </source>
</evidence>
<gene>
    <name evidence="10" type="ordered locus">PMT9312_1186</name>
</gene>
<comment type="similarity">
    <text evidence="2">Belongs to the peptidase A24 family.</text>
</comment>
<feature type="transmembrane region" description="Helical" evidence="7">
    <location>
        <begin position="213"/>
        <end position="242"/>
    </location>
</feature>
<evidence type="ECO:0000256" key="7">
    <source>
        <dbReference type="SAM" id="Phobius"/>
    </source>
</evidence>
<evidence type="ECO:0000259" key="8">
    <source>
        <dbReference type="Pfam" id="PF01478"/>
    </source>
</evidence>
<evidence type="ECO:0000256" key="6">
    <source>
        <dbReference type="ARBA" id="ARBA00023136"/>
    </source>
</evidence>
<keyword evidence="10" id="KW-0378">Hydrolase</keyword>
<dbReference type="MEROPS" id="A24.019"/>
<keyword evidence="6 7" id="KW-0472">Membrane</keyword>
<evidence type="ECO:0000313" key="10">
    <source>
        <dbReference type="EMBL" id="ABB50245.1"/>
    </source>
</evidence>
<evidence type="ECO:0000259" key="9">
    <source>
        <dbReference type="Pfam" id="PF06750"/>
    </source>
</evidence>
<dbReference type="EMBL" id="CP000111">
    <property type="protein sequence ID" value="ABB50245.1"/>
    <property type="molecule type" value="Genomic_DNA"/>
</dbReference>
<evidence type="ECO:0000313" key="11">
    <source>
        <dbReference type="Proteomes" id="UP000002715"/>
    </source>
</evidence>
<dbReference type="Proteomes" id="UP000002715">
    <property type="component" value="Chromosome"/>
</dbReference>
<protein>
    <submittedName>
        <fullName evidence="10">Type 4 prepilin peptidase 1, Aspartic peptidase, MEROPS family A24A</fullName>
        <ecNumber evidence="10">3.4.23.43</ecNumber>
    </submittedName>
</protein>
<dbReference type="InterPro" id="IPR050882">
    <property type="entry name" value="Prepilin_peptidase/N-MTase"/>
</dbReference>
<dbReference type="EC" id="3.4.23.43" evidence="10"/>
<dbReference type="RefSeq" id="WP_011376735.1">
    <property type="nucleotide sequence ID" value="NC_007577.1"/>
</dbReference>
<feature type="transmembrane region" description="Helical" evidence="7">
    <location>
        <begin position="172"/>
        <end position="193"/>
    </location>
</feature>
<dbReference type="GO" id="GO:0006465">
    <property type="term" value="P:signal peptide processing"/>
    <property type="evidence" value="ECO:0007669"/>
    <property type="project" value="TreeGrafter"/>
</dbReference>
<organism evidence="10 11">
    <name type="scientific">Prochlorococcus marinus (strain MIT 9312)</name>
    <dbReference type="NCBI Taxonomy" id="74546"/>
    <lineage>
        <taxon>Bacteria</taxon>
        <taxon>Bacillati</taxon>
        <taxon>Cyanobacteriota</taxon>
        <taxon>Cyanophyceae</taxon>
        <taxon>Synechococcales</taxon>
        <taxon>Prochlorococcaceae</taxon>
        <taxon>Prochlorococcus</taxon>
    </lineage>
</organism>
<dbReference type="PANTHER" id="PTHR30487:SF0">
    <property type="entry name" value="PREPILIN LEADER PEPTIDASE_N-METHYLTRANSFERASE-RELATED"/>
    <property type="match status" value="1"/>
</dbReference>
<keyword evidence="4 7" id="KW-0812">Transmembrane</keyword>
<dbReference type="PANTHER" id="PTHR30487">
    <property type="entry name" value="TYPE 4 PREPILIN-LIKE PROTEINS LEADER PEPTIDE-PROCESSING ENZYME"/>
    <property type="match status" value="1"/>
</dbReference>
<dbReference type="Pfam" id="PF01478">
    <property type="entry name" value="Peptidase_A24"/>
    <property type="match status" value="1"/>
</dbReference>
<feature type="domain" description="Prepilin type IV endopeptidase peptidase" evidence="8">
    <location>
        <begin position="125"/>
        <end position="241"/>
    </location>
</feature>
<dbReference type="GO" id="GO:0005886">
    <property type="term" value="C:plasma membrane"/>
    <property type="evidence" value="ECO:0007669"/>
    <property type="project" value="UniProtKB-SubCell"/>
</dbReference>
<comment type="subcellular location">
    <subcellularLocation>
        <location evidence="1">Cell membrane</location>
        <topology evidence="1">Multi-pass membrane protein</topology>
    </subcellularLocation>
</comment>
<dbReference type="STRING" id="74546.PMT9312_1186"/>
<accession>Q31A50</accession>
<feature type="transmembrane region" description="Helical" evidence="7">
    <location>
        <begin position="143"/>
        <end position="165"/>
    </location>
</feature>
<dbReference type="InterPro" id="IPR000045">
    <property type="entry name" value="Prepilin_IV_endopep_pep"/>
</dbReference>
<dbReference type="KEGG" id="pmi:PMT9312_1186"/>
<dbReference type="Pfam" id="PF06750">
    <property type="entry name" value="A24_N_bact"/>
    <property type="match status" value="1"/>
</dbReference>
<reference evidence="11" key="1">
    <citation type="submission" date="2005-07" db="EMBL/GenBank/DDBJ databases">
        <title>Complete sequence of Prochlorococcus marinus str. MIT 9312.</title>
        <authorList>
            <consortium name="US DOE Joint Genome Institute"/>
            <person name="Copeland A."/>
            <person name="Lucas S."/>
            <person name="Lapidus A."/>
            <person name="Barry K."/>
            <person name="Detter J.C."/>
            <person name="Glavina T."/>
            <person name="Hammon N."/>
            <person name="Israni S."/>
            <person name="Pitluck S."/>
            <person name="Thiel J."/>
            <person name="Schmutz J."/>
            <person name="Larimer F."/>
            <person name="Land M."/>
            <person name="Kyrpides N."/>
            <person name="Lykidis A."/>
            <person name="Richardson P."/>
        </authorList>
    </citation>
    <scope>NUCLEOTIDE SEQUENCE [LARGE SCALE GENOMIC DNA]</scope>
    <source>
        <strain evidence="11">MIT 9312</strain>
    </source>
</reference>
<dbReference type="Gene3D" id="1.20.120.1220">
    <property type="match status" value="1"/>
</dbReference>
<dbReference type="HOGENOM" id="CLU_057101_0_1_3"/>
<dbReference type="eggNOG" id="COG1989">
    <property type="taxonomic scope" value="Bacteria"/>
</dbReference>
<keyword evidence="3" id="KW-1003">Cell membrane</keyword>
<evidence type="ECO:0000256" key="2">
    <source>
        <dbReference type="ARBA" id="ARBA00005801"/>
    </source>
</evidence>
<evidence type="ECO:0000256" key="5">
    <source>
        <dbReference type="ARBA" id="ARBA00022989"/>
    </source>
</evidence>
<evidence type="ECO:0000256" key="1">
    <source>
        <dbReference type="ARBA" id="ARBA00004651"/>
    </source>
</evidence>
<keyword evidence="5 7" id="KW-1133">Transmembrane helix</keyword>
<proteinExistence type="inferred from homology"/>
<feature type="domain" description="Prepilin peptidase A24 N-terminal" evidence="9">
    <location>
        <begin position="26"/>
        <end position="105"/>
    </location>
</feature>
<dbReference type="AlphaFoldDB" id="Q31A50"/>
<name>Q31A50_PROM9</name>